<keyword evidence="2" id="KW-0964">Secreted</keyword>
<proteinExistence type="predicted"/>
<evidence type="ECO:0000256" key="5">
    <source>
        <dbReference type="ARBA" id="ARBA00023157"/>
    </source>
</evidence>
<dbReference type="SMART" id="SM00186">
    <property type="entry name" value="FBG"/>
    <property type="match status" value="1"/>
</dbReference>
<evidence type="ECO:0000256" key="1">
    <source>
        <dbReference type="ARBA" id="ARBA00004613"/>
    </source>
</evidence>
<evidence type="ECO:0000259" key="7">
    <source>
        <dbReference type="PROSITE" id="PS51406"/>
    </source>
</evidence>
<evidence type="ECO:0000256" key="3">
    <source>
        <dbReference type="ARBA" id="ARBA00022729"/>
    </source>
</evidence>
<evidence type="ECO:0000256" key="6">
    <source>
        <dbReference type="ARBA" id="ARBA00023180"/>
    </source>
</evidence>
<evidence type="ECO:0000313" key="9">
    <source>
        <dbReference type="Proteomes" id="UP000735302"/>
    </source>
</evidence>
<keyword evidence="6" id="KW-0325">Glycoprotein</keyword>
<dbReference type="Gene3D" id="3.90.215.10">
    <property type="entry name" value="Gamma Fibrinogen, chain A, domain 1"/>
    <property type="match status" value="1"/>
</dbReference>
<protein>
    <submittedName>
        <fullName evidence="8">Angiopoietin-4</fullName>
    </submittedName>
</protein>
<keyword evidence="9" id="KW-1185">Reference proteome</keyword>
<dbReference type="InterPro" id="IPR014716">
    <property type="entry name" value="Fibrinogen_a/b/g_C_1"/>
</dbReference>
<evidence type="ECO:0000256" key="4">
    <source>
        <dbReference type="ARBA" id="ARBA00023054"/>
    </source>
</evidence>
<dbReference type="EMBL" id="BLXT01000407">
    <property type="protein sequence ID" value="GFN76721.1"/>
    <property type="molecule type" value="Genomic_DNA"/>
</dbReference>
<sequence>MMFLFSKPECDDAYKSGHVQILGEYYIMMKPRGAAHAFKALCRMVNNSGWTVIQRRQDGSVDFYRNWDDYRVGFGSLEGEFWLGNDNIHYLTTQGLNKWSPLVAYVGYNAQFNCFCGKIGPFSERQSVLRVTVAACGHCKHVDPRS</sequence>
<dbReference type="Proteomes" id="UP000735302">
    <property type="component" value="Unassembled WGS sequence"/>
</dbReference>
<dbReference type="Pfam" id="PF00147">
    <property type="entry name" value="Fibrinogen_C"/>
    <property type="match status" value="1"/>
</dbReference>
<keyword evidence="4" id="KW-0175">Coiled coil</keyword>
<dbReference type="InterPro" id="IPR037579">
    <property type="entry name" value="FIB_ANG-like"/>
</dbReference>
<dbReference type="SUPFAM" id="SSF56496">
    <property type="entry name" value="Fibrinogen C-terminal domain-like"/>
    <property type="match status" value="1"/>
</dbReference>
<feature type="domain" description="Fibrinogen C-terminal" evidence="7">
    <location>
        <begin position="1"/>
        <end position="95"/>
    </location>
</feature>
<keyword evidence="3" id="KW-0732">Signal</keyword>
<comment type="subcellular location">
    <subcellularLocation>
        <location evidence="1">Secreted</location>
    </subcellularLocation>
</comment>
<dbReference type="PROSITE" id="PS51406">
    <property type="entry name" value="FIBRINOGEN_C_2"/>
    <property type="match status" value="1"/>
</dbReference>
<dbReference type="InterPro" id="IPR002181">
    <property type="entry name" value="Fibrinogen_a/b/g_C_dom"/>
</dbReference>
<dbReference type="InterPro" id="IPR036056">
    <property type="entry name" value="Fibrinogen-like_C"/>
</dbReference>
<reference evidence="8 9" key="1">
    <citation type="journal article" date="2021" name="Elife">
        <title>Chloroplast acquisition without the gene transfer in kleptoplastic sea slugs, Plakobranchus ocellatus.</title>
        <authorList>
            <person name="Maeda T."/>
            <person name="Takahashi S."/>
            <person name="Yoshida T."/>
            <person name="Shimamura S."/>
            <person name="Takaki Y."/>
            <person name="Nagai Y."/>
            <person name="Toyoda A."/>
            <person name="Suzuki Y."/>
            <person name="Arimoto A."/>
            <person name="Ishii H."/>
            <person name="Satoh N."/>
            <person name="Nishiyama T."/>
            <person name="Hasebe M."/>
            <person name="Maruyama T."/>
            <person name="Minagawa J."/>
            <person name="Obokata J."/>
            <person name="Shigenobu S."/>
        </authorList>
    </citation>
    <scope>NUCLEOTIDE SEQUENCE [LARGE SCALE GENOMIC DNA]</scope>
</reference>
<evidence type="ECO:0000313" key="8">
    <source>
        <dbReference type="EMBL" id="GFN76721.1"/>
    </source>
</evidence>
<evidence type="ECO:0000256" key="2">
    <source>
        <dbReference type="ARBA" id="ARBA00022525"/>
    </source>
</evidence>
<comment type="caution">
    <text evidence="8">The sequence shown here is derived from an EMBL/GenBank/DDBJ whole genome shotgun (WGS) entry which is preliminary data.</text>
</comment>
<keyword evidence="5" id="KW-1015">Disulfide bond</keyword>
<organism evidence="8 9">
    <name type="scientific">Plakobranchus ocellatus</name>
    <dbReference type="NCBI Taxonomy" id="259542"/>
    <lineage>
        <taxon>Eukaryota</taxon>
        <taxon>Metazoa</taxon>
        <taxon>Spiralia</taxon>
        <taxon>Lophotrochozoa</taxon>
        <taxon>Mollusca</taxon>
        <taxon>Gastropoda</taxon>
        <taxon>Heterobranchia</taxon>
        <taxon>Euthyneura</taxon>
        <taxon>Panpulmonata</taxon>
        <taxon>Sacoglossa</taxon>
        <taxon>Placobranchoidea</taxon>
        <taxon>Plakobranchidae</taxon>
        <taxon>Plakobranchus</taxon>
    </lineage>
</organism>
<name>A0AAV3Y2Q5_9GAST</name>
<accession>A0AAV3Y2Q5</accession>
<dbReference type="PANTHER" id="PTHR47221:SF6">
    <property type="entry name" value="FIBRINOGEN ALPHA CHAIN"/>
    <property type="match status" value="1"/>
</dbReference>
<dbReference type="AlphaFoldDB" id="A0AAV3Y2Q5"/>
<dbReference type="GO" id="GO:0005576">
    <property type="term" value="C:extracellular region"/>
    <property type="evidence" value="ECO:0007669"/>
    <property type="project" value="UniProtKB-SubCell"/>
</dbReference>
<gene>
    <name evidence="8" type="ORF">PoB_000322700</name>
</gene>
<dbReference type="PANTHER" id="PTHR47221">
    <property type="entry name" value="FIBRINOGEN ALPHA CHAIN"/>
    <property type="match status" value="1"/>
</dbReference>